<dbReference type="AlphaFoldDB" id="A0A140L7S6"/>
<evidence type="ECO:0000313" key="2">
    <source>
        <dbReference type="Proteomes" id="UP000070456"/>
    </source>
</evidence>
<gene>
    <name evidence="1" type="ORF">AN619_09260</name>
</gene>
<dbReference type="EMBL" id="LOEE01000026">
    <property type="protein sequence ID" value="KXG76601.1"/>
    <property type="molecule type" value="Genomic_DNA"/>
</dbReference>
<name>A0A140L7S6_9FIRM</name>
<organism evidence="1 2">
    <name type="scientific">Thermotalea metallivorans</name>
    <dbReference type="NCBI Taxonomy" id="520762"/>
    <lineage>
        <taxon>Bacteria</taxon>
        <taxon>Bacillati</taxon>
        <taxon>Bacillota</taxon>
        <taxon>Clostridia</taxon>
        <taxon>Peptostreptococcales</taxon>
        <taxon>Thermotaleaceae</taxon>
        <taxon>Thermotalea</taxon>
    </lineage>
</organism>
<comment type="caution">
    <text evidence="1">The sequence shown here is derived from an EMBL/GenBank/DDBJ whole genome shotgun (WGS) entry which is preliminary data.</text>
</comment>
<dbReference type="OrthoDB" id="9771372at2"/>
<keyword evidence="2" id="KW-1185">Reference proteome</keyword>
<dbReference type="Proteomes" id="UP000070456">
    <property type="component" value="Unassembled WGS sequence"/>
</dbReference>
<sequence>MTAKEIALIAGTEETRKTLLEQLKGYIGEYIRIKSYAIDEGITELVQGDLIIVSSDLVYEEALPYLSENSKNKIISARRTINYNFIDQLLFVPEGTEVLFVNDVAETVFDSIGKLKEMGINHIKYIPYYPGIKGVKPVKIAVTPGEVDKVPDFAEEIIDIGPRLMNMTSIKNSRCSDSPIKMLQLVWKYQRIKKYHRIYAGSM</sequence>
<evidence type="ECO:0000313" key="1">
    <source>
        <dbReference type="EMBL" id="KXG76601.1"/>
    </source>
</evidence>
<accession>A0A140L7S6</accession>
<dbReference type="RefSeq" id="WP_068555305.1">
    <property type="nucleotide sequence ID" value="NZ_LOEE01000026.1"/>
</dbReference>
<proteinExistence type="predicted"/>
<reference evidence="1 2" key="1">
    <citation type="submission" date="2015-12" db="EMBL/GenBank/DDBJ databases">
        <title>Draft genome sequence of the thermoanaerobe Thermotalea metallivorans, an isolate from the runoff channel of the Great Artesian Basin, Australia.</title>
        <authorList>
            <person name="Patel B.K."/>
        </authorList>
    </citation>
    <scope>NUCLEOTIDE SEQUENCE [LARGE SCALE GENOMIC DNA]</scope>
    <source>
        <strain evidence="1 2">B2-1</strain>
    </source>
</reference>
<protein>
    <submittedName>
        <fullName evidence="1">Uncharacterized protein</fullName>
    </submittedName>
</protein>
<dbReference type="STRING" id="520762.AN619_09260"/>